<dbReference type="eggNOG" id="COG1569">
    <property type="taxonomic scope" value="Bacteria"/>
</dbReference>
<evidence type="ECO:0000313" key="3">
    <source>
        <dbReference type="Proteomes" id="UP000029998"/>
    </source>
</evidence>
<accession>A0A0A0EZC2</accession>
<reference evidence="2 3" key="1">
    <citation type="submission" date="2013-08" db="EMBL/GenBank/DDBJ databases">
        <title>Genome sequencing of Lysobacter.</title>
        <authorList>
            <person name="Zhang S."/>
            <person name="Wang G."/>
        </authorList>
    </citation>
    <scope>NUCLEOTIDE SEQUENCE [LARGE SCALE GENOMIC DNA]</scope>
    <source>
        <strain evidence="2 3">GH1-9</strain>
    </source>
</reference>
<dbReference type="PANTHER" id="PTHR34610:SF3">
    <property type="entry name" value="SSL7007 PROTEIN"/>
    <property type="match status" value="1"/>
</dbReference>
<dbReference type="AlphaFoldDB" id="A0A0A0EZC2"/>
<proteinExistence type="predicted"/>
<dbReference type="InterPro" id="IPR002850">
    <property type="entry name" value="PIN_toxin-like"/>
</dbReference>
<dbReference type="InterPro" id="IPR002716">
    <property type="entry name" value="PIN_dom"/>
</dbReference>
<dbReference type="STRING" id="1385517.N800_00810"/>
<keyword evidence="3" id="KW-1185">Reference proteome</keyword>
<dbReference type="EMBL" id="AVPU01000012">
    <property type="protein sequence ID" value="KGM54497.1"/>
    <property type="molecule type" value="Genomic_DNA"/>
</dbReference>
<sequence length="137" mass="15135">MLDTNACLDLFVFAAPEVAGLHAALRQGDVVAVTNAECRAEWLRVLRYPLLKLDEAGIAAATAAHDALVECVENQPDTGVRLPRCADPDDQKFLQLAHACGARWLLSRDKALLALARRTQRDSLFRILEPAHWQHDA</sequence>
<dbReference type="SUPFAM" id="SSF88723">
    <property type="entry name" value="PIN domain-like"/>
    <property type="match status" value="1"/>
</dbReference>
<evidence type="ECO:0000259" key="1">
    <source>
        <dbReference type="Pfam" id="PF13470"/>
    </source>
</evidence>
<protein>
    <submittedName>
        <fullName evidence="2">Toxin</fullName>
    </submittedName>
</protein>
<dbReference type="Proteomes" id="UP000029998">
    <property type="component" value="Unassembled WGS sequence"/>
</dbReference>
<dbReference type="Pfam" id="PF13470">
    <property type="entry name" value="PIN_3"/>
    <property type="match status" value="1"/>
</dbReference>
<dbReference type="PANTHER" id="PTHR34610">
    <property type="entry name" value="SSL7007 PROTEIN"/>
    <property type="match status" value="1"/>
</dbReference>
<dbReference type="InterPro" id="IPR029060">
    <property type="entry name" value="PIN-like_dom_sf"/>
</dbReference>
<comment type="caution">
    <text evidence="2">The sequence shown here is derived from an EMBL/GenBank/DDBJ whole genome shotgun (WGS) entry which is preliminary data.</text>
</comment>
<evidence type="ECO:0000313" key="2">
    <source>
        <dbReference type="EMBL" id="KGM54497.1"/>
    </source>
</evidence>
<gene>
    <name evidence="2" type="ORF">N800_00810</name>
</gene>
<organism evidence="2 3">
    <name type="scientific">Lysobacter daejeonensis GH1-9</name>
    <dbReference type="NCBI Taxonomy" id="1385517"/>
    <lineage>
        <taxon>Bacteria</taxon>
        <taxon>Pseudomonadati</taxon>
        <taxon>Pseudomonadota</taxon>
        <taxon>Gammaproteobacteria</taxon>
        <taxon>Lysobacterales</taxon>
        <taxon>Lysobacteraceae</taxon>
        <taxon>Aerolutibacter</taxon>
    </lineage>
</organism>
<feature type="domain" description="PIN" evidence="1">
    <location>
        <begin position="1"/>
        <end position="111"/>
    </location>
</feature>
<name>A0A0A0EZC2_9GAMM</name>